<dbReference type="EMBL" id="LAZR01002451">
    <property type="protein sequence ID" value="KKN29875.1"/>
    <property type="molecule type" value="Genomic_DNA"/>
</dbReference>
<evidence type="ECO:0000313" key="1">
    <source>
        <dbReference type="EMBL" id="KKN29875.1"/>
    </source>
</evidence>
<reference evidence="1" key="1">
    <citation type="journal article" date="2015" name="Nature">
        <title>Complex archaea that bridge the gap between prokaryotes and eukaryotes.</title>
        <authorList>
            <person name="Spang A."/>
            <person name="Saw J.H."/>
            <person name="Jorgensen S.L."/>
            <person name="Zaremba-Niedzwiedzka K."/>
            <person name="Martijn J."/>
            <person name="Lind A.E."/>
            <person name="van Eijk R."/>
            <person name="Schleper C."/>
            <person name="Guy L."/>
            <person name="Ettema T.J."/>
        </authorList>
    </citation>
    <scope>NUCLEOTIDE SEQUENCE</scope>
</reference>
<accession>A0A0F9PDK1</accession>
<protein>
    <submittedName>
        <fullName evidence="1">Uncharacterized protein</fullName>
    </submittedName>
</protein>
<gene>
    <name evidence="1" type="ORF">LCGC14_0839530</name>
</gene>
<organism evidence="1">
    <name type="scientific">marine sediment metagenome</name>
    <dbReference type="NCBI Taxonomy" id="412755"/>
    <lineage>
        <taxon>unclassified sequences</taxon>
        <taxon>metagenomes</taxon>
        <taxon>ecological metagenomes</taxon>
    </lineage>
</organism>
<proteinExistence type="predicted"/>
<comment type="caution">
    <text evidence="1">The sequence shown here is derived from an EMBL/GenBank/DDBJ whole genome shotgun (WGS) entry which is preliminary data.</text>
</comment>
<name>A0A0F9PDK1_9ZZZZ</name>
<sequence>MSRAWTQKGREAYVTFCLEGYIAYLKTTWWESLRHSLMTGKCRACETTPARCLHHTSYKYLGREKVAQLTPLCLQCHSRLHDRLSTDYPGLTRGKAARHSANVWTSLFGRPMPSGRQAKRASRIKEQLRENWAQNRISKPPRPLSKRERRIQRLVQSAKQVKLPEPSLSIIPLASLPAQLQPNKRPCGVLTTRLRANTAI</sequence>
<dbReference type="AlphaFoldDB" id="A0A0F9PDK1"/>